<comment type="caution">
    <text evidence="5">The sequence shown here is derived from an EMBL/GenBank/DDBJ whole genome shotgun (WGS) entry which is preliminary data.</text>
</comment>
<dbReference type="SUPFAM" id="SSF52499">
    <property type="entry name" value="Isochorismatase-like hydrolases"/>
    <property type="match status" value="1"/>
</dbReference>
<reference evidence="4 7" key="2">
    <citation type="submission" date="2023-08" db="EMBL/GenBank/DDBJ databases">
        <title>Genomic surveillance of Staphylococcus haemolyticus neonatal outbreak in southern France.</title>
        <authorList>
            <person name="Magnan C."/>
            <person name="Morsli M."/>
            <person name="Thiery B."/>
            <person name="Salipante F."/>
            <person name="Attar J."/>
            <person name="Massimo D.M."/>
            <person name="Ory J."/>
            <person name="Pantel A."/>
            <person name="Lavigne J.-P."/>
        </authorList>
    </citation>
    <scope>NUCLEOTIDE SEQUENCE [LARGE SCALE GENOMIC DNA]</scope>
    <source>
        <strain evidence="4 7">NSH026</strain>
    </source>
</reference>
<dbReference type="AlphaFoldDB" id="A0A2A1K946"/>
<comment type="similarity">
    <text evidence="1">Belongs to the isochorismatase family.</text>
</comment>
<evidence type="ECO:0000313" key="4">
    <source>
        <dbReference type="EMBL" id="MDT4286810.1"/>
    </source>
</evidence>
<reference evidence="5 6" key="1">
    <citation type="submission" date="2017-11" db="EMBL/GenBank/DDBJ databases">
        <authorList>
            <person name="Founou R.C."/>
            <person name="Founou L."/>
            <person name="Allam M."/>
            <person name="Ismail A."/>
            <person name="Essack S.Y."/>
        </authorList>
    </citation>
    <scope>NUCLEOTIDE SEQUENCE [LARGE SCALE GENOMIC DNA]</scope>
    <source>
        <strain evidence="5 6">G811N2B1</strain>
    </source>
</reference>
<evidence type="ECO:0000256" key="2">
    <source>
        <dbReference type="ARBA" id="ARBA00022801"/>
    </source>
</evidence>
<dbReference type="InterPro" id="IPR000868">
    <property type="entry name" value="Isochorismatase-like_dom"/>
</dbReference>
<dbReference type="Proteomes" id="UP000238153">
    <property type="component" value="Unassembled WGS sequence"/>
</dbReference>
<organism evidence="5 6">
    <name type="scientific">Staphylococcus haemolyticus</name>
    <dbReference type="NCBI Taxonomy" id="1283"/>
    <lineage>
        <taxon>Bacteria</taxon>
        <taxon>Bacillati</taxon>
        <taxon>Bacillota</taxon>
        <taxon>Bacilli</taxon>
        <taxon>Bacillales</taxon>
        <taxon>Staphylococcaceae</taxon>
        <taxon>Staphylococcus</taxon>
    </lineage>
</organism>
<dbReference type="PANTHER" id="PTHR43540">
    <property type="entry name" value="PEROXYUREIDOACRYLATE/UREIDOACRYLATE AMIDOHYDROLASE-RELATED"/>
    <property type="match status" value="1"/>
</dbReference>
<name>A0A2A1K946_STAHA</name>
<dbReference type="Gene3D" id="3.40.50.850">
    <property type="entry name" value="Isochorismatase-like"/>
    <property type="match status" value="1"/>
</dbReference>
<proteinExistence type="inferred from homology"/>
<dbReference type="InterPro" id="IPR036380">
    <property type="entry name" value="Isochorismatase-like_sf"/>
</dbReference>
<dbReference type="Pfam" id="PF00857">
    <property type="entry name" value="Isochorismatase"/>
    <property type="match status" value="1"/>
</dbReference>
<evidence type="ECO:0000313" key="7">
    <source>
        <dbReference type="Proteomes" id="UP001269271"/>
    </source>
</evidence>
<dbReference type="CDD" id="cd00431">
    <property type="entry name" value="cysteine_hydrolases"/>
    <property type="match status" value="1"/>
</dbReference>
<dbReference type="PANTHER" id="PTHR43540:SF10">
    <property type="entry name" value="ISOCHORISMATASE"/>
    <property type="match status" value="1"/>
</dbReference>
<dbReference type="EMBL" id="JAVSOO010000016">
    <property type="protein sequence ID" value="MDT4286810.1"/>
    <property type="molecule type" value="Genomic_DNA"/>
</dbReference>
<dbReference type="RefSeq" id="WP_011275341.1">
    <property type="nucleotide sequence ID" value="NZ_BKAY01000013.1"/>
</dbReference>
<evidence type="ECO:0000313" key="5">
    <source>
        <dbReference type="EMBL" id="PPJ73297.1"/>
    </source>
</evidence>
<evidence type="ECO:0000256" key="1">
    <source>
        <dbReference type="ARBA" id="ARBA00006336"/>
    </source>
</evidence>
<dbReference type="GeneID" id="93780420"/>
<keyword evidence="7" id="KW-1185">Reference proteome</keyword>
<dbReference type="KEGG" id="shh:ShL2_00923"/>
<feature type="domain" description="Isochorismatase-like" evidence="3">
    <location>
        <begin position="5"/>
        <end position="178"/>
    </location>
</feature>
<protein>
    <submittedName>
        <fullName evidence="4 5">Cysteine hydrolase</fullName>
        <ecNumber evidence="4">3.-.-.-</ecNumber>
    </submittedName>
</protein>
<dbReference type="InterPro" id="IPR050272">
    <property type="entry name" value="Isochorismatase-like_hydrls"/>
</dbReference>
<sequence>MTRKALIVVDYSYDFIADDGRLTCGKPGQDIESFILKRLETYQSEGQDIFFMMDLHYENDMFHPETKLFPPHNIEGTAGRELYGKIKAFYNNISGNSNIHYLNKRRYDSFYGTPLDSLLRERNIKDIEIVGVCTDICILHTAVSAYNLGYNITIPKDGVASFNESGHKWALGHFVNSLGAEVDVAK</sequence>
<evidence type="ECO:0000259" key="3">
    <source>
        <dbReference type="Pfam" id="PF00857"/>
    </source>
</evidence>
<dbReference type="EMBL" id="PGWX01000353">
    <property type="protein sequence ID" value="PPJ73297.1"/>
    <property type="molecule type" value="Genomic_DNA"/>
</dbReference>
<dbReference type="STRING" id="1283.ShL2_00923"/>
<accession>A0A2A1K946</accession>
<dbReference type="EC" id="3.-.-.-" evidence="4"/>
<dbReference type="GO" id="GO:0016787">
    <property type="term" value="F:hydrolase activity"/>
    <property type="evidence" value="ECO:0007669"/>
    <property type="project" value="UniProtKB-KW"/>
</dbReference>
<dbReference type="OMA" id="HYYDEFD"/>
<dbReference type="Proteomes" id="UP001269271">
    <property type="component" value="Unassembled WGS sequence"/>
</dbReference>
<gene>
    <name evidence="5" type="ORF">CV019_09585</name>
    <name evidence="4" type="ORF">RO950_07220</name>
</gene>
<evidence type="ECO:0000313" key="6">
    <source>
        <dbReference type="Proteomes" id="UP000238153"/>
    </source>
</evidence>
<keyword evidence="2 5" id="KW-0378">Hydrolase</keyword>